<comment type="similarity">
    <text evidence="1 4">Belongs to the glycosyl hydrolase 31 family.</text>
</comment>
<protein>
    <submittedName>
        <fullName evidence="7">Uncharacterized protein</fullName>
    </submittedName>
</protein>
<dbReference type="SUPFAM" id="SSF51445">
    <property type="entry name" value="(Trans)glycosidases"/>
    <property type="match status" value="1"/>
</dbReference>
<dbReference type="SUPFAM" id="SSF51011">
    <property type="entry name" value="Glycosyl hydrolase domain"/>
    <property type="match status" value="1"/>
</dbReference>
<keyword evidence="3 4" id="KW-0326">Glycosidase</keyword>
<dbReference type="InterPro" id="IPR013780">
    <property type="entry name" value="Glyco_hydro_b"/>
</dbReference>
<evidence type="ECO:0000256" key="1">
    <source>
        <dbReference type="ARBA" id="ARBA00007806"/>
    </source>
</evidence>
<keyword evidence="8" id="KW-1185">Reference proteome</keyword>
<organism evidence="7 8">
    <name type="scientific">Gryllus longicercus</name>
    <dbReference type="NCBI Taxonomy" id="2509291"/>
    <lineage>
        <taxon>Eukaryota</taxon>
        <taxon>Metazoa</taxon>
        <taxon>Ecdysozoa</taxon>
        <taxon>Arthropoda</taxon>
        <taxon>Hexapoda</taxon>
        <taxon>Insecta</taxon>
        <taxon>Pterygota</taxon>
        <taxon>Neoptera</taxon>
        <taxon>Polyneoptera</taxon>
        <taxon>Orthoptera</taxon>
        <taxon>Ensifera</taxon>
        <taxon>Gryllidea</taxon>
        <taxon>Grylloidea</taxon>
        <taxon>Gryllidae</taxon>
        <taxon>Gryllinae</taxon>
        <taxon>Gryllus</taxon>
    </lineage>
</organism>
<dbReference type="Proteomes" id="UP001378592">
    <property type="component" value="Unassembled WGS sequence"/>
</dbReference>
<evidence type="ECO:0000259" key="5">
    <source>
        <dbReference type="Pfam" id="PF01055"/>
    </source>
</evidence>
<dbReference type="Pfam" id="PF01055">
    <property type="entry name" value="Glyco_hydro_31_2nd"/>
    <property type="match status" value="1"/>
</dbReference>
<evidence type="ECO:0000256" key="4">
    <source>
        <dbReference type="RuleBase" id="RU361185"/>
    </source>
</evidence>
<evidence type="ECO:0000256" key="3">
    <source>
        <dbReference type="ARBA" id="ARBA00023295"/>
    </source>
</evidence>
<dbReference type="Gene3D" id="2.60.40.1180">
    <property type="entry name" value="Golgi alpha-mannosidase II"/>
    <property type="match status" value="1"/>
</dbReference>
<comment type="caution">
    <text evidence="7">The sequence shown here is derived from an EMBL/GenBank/DDBJ whole genome shotgun (WGS) entry which is preliminary data.</text>
</comment>
<feature type="domain" description="Glycoside hydrolase family 31 TIM barrel" evidence="5">
    <location>
        <begin position="80"/>
        <end position="163"/>
    </location>
</feature>
<dbReference type="PANTHER" id="PTHR43053:SF4">
    <property type="entry name" value="MYOGENESIS-REGULATING GLYCOSIDASE"/>
    <property type="match status" value="1"/>
</dbReference>
<dbReference type="Gene3D" id="3.20.20.80">
    <property type="entry name" value="Glycosidases"/>
    <property type="match status" value="1"/>
</dbReference>
<dbReference type="AlphaFoldDB" id="A0AAN9WE72"/>
<dbReference type="GO" id="GO:0004553">
    <property type="term" value="F:hydrolase activity, hydrolyzing O-glycosyl compounds"/>
    <property type="evidence" value="ECO:0007669"/>
    <property type="project" value="InterPro"/>
</dbReference>
<feature type="domain" description="Glycosyl hydrolase family 31 C-terminal" evidence="6">
    <location>
        <begin position="174"/>
        <end position="259"/>
    </location>
</feature>
<evidence type="ECO:0000313" key="8">
    <source>
        <dbReference type="Proteomes" id="UP001378592"/>
    </source>
</evidence>
<evidence type="ECO:0000313" key="7">
    <source>
        <dbReference type="EMBL" id="KAK7870753.1"/>
    </source>
</evidence>
<evidence type="ECO:0000259" key="6">
    <source>
        <dbReference type="Pfam" id="PF21365"/>
    </source>
</evidence>
<dbReference type="InterPro" id="IPR048395">
    <property type="entry name" value="Glyco_hydro_31_C"/>
</dbReference>
<dbReference type="InterPro" id="IPR050985">
    <property type="entry name" value="Alpha-glycosidase_related"/>
</dbReference>
<gene>
    <name evidence="7" type="ORF">R5R35_009901</name>
</gene>
<dbReference type="CDD" id="cd06592">
    <property type="entry name" value="GH31_NET37"/>
    <property type="match status" value="1"/>
</dbReference>
<accession>A0AAN9WE72</accession>
<name>A0AAN9WE72_9ORTH</name>
<dbReference type="PANTHER" id="PTHR43053">
    <property type="entry name" value="GLYCOSIDASE FAMILY 31"/>
    <property type="match status" value="1"/>
</dbReference>
<proteinExistence type="inferred from homology"/>
<dbReference type="Pfam" id="PF21365">
    <property type="entry name" value="Glyco_hydro_31_3rd"/>
    <property type="match status" value="1"/>
</dbReference>
<dbReference type="InterPro" id="IPR017853">
    <property type="entry name" value="GH"/>
</dbReference>
<keyword evidence="2 4" id="KW-0378">Hydrolase</keyword>
<evidence type="ECO:0000256" key="2">
    <source>
        <dbReference type="ARBA" id="ARBA00022801"/>
    </source>
</evidence>
<dbReference type="InterPro" id="IPR000322">
    <property type="entry name" value="Glyco_hydro_31_TIM"/>
</dbReference>
<dbReference type="EMBL" id="JAZDUA010000053">
    <property type="protein sequence ID" value="KAK7870753.1"/>
    <property type="molecule type" value="Genomic_DNA"/>
</dbReference>
<reference evidence="7 8" key="1">
    <citation type="submission" date="2024-03" db="EMBL/GenBank/DDBJ databases">
        <title>The genome assembly and annotation of the cricket Gryllus longicercus Weissman &amp; Gray.</title>
        <authorList>
            <person name="Szrajer S."/>
            <person name="Gray D."/>
            <person name="Ylla G."/>
        </authorList>
    </citation>
    <scope>NUCLEOTIDE SEQUENCE [LARGE SCALE GENOMIC DNA]</scope>
    <source>
        <strain evidence="7">DAG 2021-001</strain>
        <tissue evidence="7">Whole body minus gut</tissue>
    </source>
</reference>
<sequence length="264" mass="29957">MQEENGIDSFKFDAGETSWLPQIPVLTGDLELQPNLYTERYVNTVAQFGDMVEVRVGHHTQEEPIFVRMLDKDSRWDIVNGLPTLITTLLEMNMVGYPHVLPDMVGGNGYNGAPSKELFIRWLEANVFMPAIQYSYVPWDYDNETVEICQKYTKLHADYAPTIIKLLKRSVIDGTPANPPIWWIDPTDETAQEISDEFLLGEDILVAPVIVEGAVTRDIYLPRGVWKDEATPANGLIVGPVWLRDYPAPLNVLPYFTRQPYLTG</sequence>
<dbReference type="GO" id="GO:0005975">
    <property type="term" value="P:carbohydrate metabolic process"/>
    <property type="evidence" value="ECO:0007669"/>
    <property type="project" value="InterPro"/>
</dbReference>